<dbReference type="KEGG" id="xop:PXO_04678"/>
<name>A0A0K0GHX8_XANOP</name>
<accession>A0A0K0GHX8</accession>
<dbReference type="HOGENOM" id="CLU_2830260_0_0_6"/>
<evidence type="ECO:0000313" key="1">
    <source>
        <dbReference type="EMBL" id="ACD57741.1"/>
    </source>
</evidence>
<organism evidence="1 2">
    <name type="scientific">Xanthomonas oryzae pv. oryzae (strain PXO99A)</name>
    <dbReference type="NCBI Taxonomy" id="360094"/>
    <lineage>
        <taxon>Bacteria</taxon>
        <taxon>Pseudomonadati</taxon>
        <taxon>Pseudomonadota</taxon>
        <taxon>Gammaproteobacteria</taxon>
        <taxon>Lysobacterales</taxon>
        <taxon>Lysobacteraceae</taxon>
        <taxon>Xanthomonas</taxon>
    </lineage>
</organism>
<protein>
    <submittedName>
        <fullName evidence="1">Uncharacterized protein</fullName>
    </submittedName>
</protein>
<reference evidence="1 2" key="1">
    <citation type="journal article" date="2008" name="BMC Genomics">
        <title>Genome sequence and rapid evolution of the rice pathogen Xanthomonas oryzae pv. oryzae PXO99A.</title>
        <authorList>
            <person name="Salzberg S.L."/>
            <person name="Sommer D.D."/>
            <person name="Schatz M.C."/>
            <person name="Phillippy A.M."/>
            <person name="Rabinowicz P.D."/>
            <person name="Tsuge S."/>
            <person name="Furutani A."/>
            <person name="Ochiai H."/>
            <person name="Delcher A.L."/>
            <person name="Kelley D."/>
            <person name="Madupu R."/>
            <person name="Puiu D."/>
            <person name="Radune D."/>
            <person name="Shumway M."/>
            <person name="Trapnell C."/>
            <person name="Aparna G."/>
            <person name="Jha G."/>
            <person name="Pandey A."/>
            <person name="Patil P.B."/>
            <person name="Ishihara H."/>
            <person name="Meyer D.F."/>
            <person name="Szurek B."/>
            <person name="Verdier V."/>
            <person name="Koebnik R."/>
            <person name="Dow J.M."/>
            <person name="Ryan R.P."/>
            <person name="Hirata H."/>
            <person name="Tsuyumu S."/>
            <person name="Won Lee S."/>
            <person name="Seo Y.S."/>
            <person name="Sriariyanum M."/>
            <person name="Ronald P.C."/>
            <person name="Sonti R.V."/>
            <person name="Van Sluys M.A."/>
            <person name="Leach J.E."/>
            <person name="White F.F."/>
            <person name="Bogdanove A.J."/>
        </authorList>
    </citation>
    <scope>NUCLEOTIDE SEQUENCE [LARGE SCALE GENOMIC DNA]</scope>
    <source>
        <strain evidence="1 2">PXO99A</strain>
    </source>
</reference>
<gene>
    <name evidence="1" type="ordered locus">PXO_04678</name>
</gene>
<dbReference type="EMBL" id="CP000967">
    <property type="protein sequence ID" value="ACD57741.1"/>
    <property type="molecule type" value="Genomic_DNA"/>
</dbReference>
<evidence type="ECO:0000313" key="2">
    <source>
        <dbReference type="Proteomes" id="UP000001740"/>
    </source>
</evidence>
<dbReference type="Proteomes" id="UP000001740">
    <property type="component" value="Chromosome"/>
</dbReference>
<sequence length="66" mass="7349">MGSRFASELLEHVVDLPQQKLLPLPAPHQLQMDQSFFNRTPSAISGDTAFTSVDGEGIRGCRRHAW</sequence>
<dbReference type="AlphaFoldDB" id="A0A0K0GHX8"/>
<proteinExistence type="predicted"/>